<dbReference type="OrthoDB" id="9795838at2"/>
<keyword evidence="3" id="KW-0255">Endonuclease</keyword>
<evidence type="ECO:0000313" key="3">
    <source>
        <dbReference type="EMBL" id="ROT98958.1"/>
    </source>
</evidence>
<comment type="caution">
    <text evidence="3">The sequence shown here is derived from an EMBL/GenBank/DDBJ whole genome shotgun (WGS) entry which is preliminary data.</text>
</comment>
<evidence type="ECO:0000259" key="2">
    <source>
        <dbReference type="Pfam" id="PF00149"/>
    </source>
</evidence>
<dbReference type="InterPro" id="IPR024173">
    <property type="entry name" value="Pesterase_MJ0037-like"/>
</dbReference>
<keyword evidence="3" id="KW-0540">Nuclease</keyword>
<accession>A0A3N2QUQ9</accession>
<dbReference type="InterPro" id="IPR029052">
    <property type="entry name" value="Metallo-depent_PP-like"/>
</dbReference>
<dbReference type="InterPro" id="IPR026336">
    <property type="entry name" value="PdeM-like"/>
</dbReference>
<keyword evidence="3" id="KW-0436">Ligase</keyword>
<keyword evidence="3" id="KW-0378">Hydrolase</keyword>
<feature type="region of interest" description="Disordered" evidence="1">
    <location>
        <begin position="215"/>
        <end position="237"/>
    </location>
</feature>
<proteinExistence type="predicted"/>
<dbReference type="GO" id="GO:0016874">
    <property type="term" value="F:ligase activity"/>
    <property type="evidence" value="ECO:0007669"/>
    <property type="project" value="UniProtKB-KW"/>
</dbReference>
<evidence type="ECO:0000256" key="1">
    <source>
        <dbReference type="SAM" id="MobiDB-lite"/>
    </source>
</evidence>
<dbReference type="Gene3D" id="3.60.21.10">
    <property type="match status" value="1"/>
</dbReference>
<dbReference type="PIRSF" id="PIRSF000887">
    <property type="entry name" value="Pesterase_MJ0037"/>
    <property type="match status" value="1"/>
</dbReference>
<dbReference type="AlphaFoldDB" id="A0A3N2QUQ9"/>
<dbReference type="EC" id="3.1.-.-" evidence="3"/>
<reference evidence="3 4" key="1">
    <citation type="submission" date="2018-10" db="EMBL/GenBank/DDBJ databases">
        <title>Histidinibacterium lentulum gen. nov., sp. nov., a marine bacterium from the culture broth of Picochlorum sp. 122.</title>
        <authorList>
            <person name="Wang G."/>
        </authorList>
    </citation>
    <scope>NUCLEOTIDE SEQUENCE [LARGE SCALE GENOMIC DNA]</scope>
    <source>
        <strain evidence="3 4">B17</strain>
    </source>
</reference>
<dbReference type="PANTHER" id="PTHR39323:SF1">
    <property type="entry name" value="BLR1149 PROTEIN"/>
    <property type="match status" value="1"/>
</dbReference>
<organism evidence="3 4">
    <name type="scientific">Histidinibacterium lentulum</name>
    <dbReference type="NCBI Taxonomy" id="2480588"/>
    <lineage>
        <taxon>Bacteria</taxon>
        <taxon>Pseudomonadati</taxon>
        <taxon>Pseudomonadota</taxon>
        <taxon>Alphaproteobacteria</taxon>
        <taxon>Rhodobacterales</taxon>
        <taxon>Paracoccaceae</taxon>
        <taxon>Histidinibacterium</taxon>
    </lineage>
</organism>
<dbReference type="InterPro" id="IPR004843">
    <property type="entry name" value="Calcineurin-like_PHP"/>
</dbReference>
<dbReference type="NCBIfam" id="TIGR04123">
    <property type="entry name" value="P_estr_lig_assc"/>
    <property type="match status" value="1"/>
</dbReference>
<feature type="domain" description="Calcineurin-like phosphoesterase" evidence="2">
    <location>
        <begin position="29"/>
        <end position="123"/>
    </location>
</feature>
<evidence type="ECO:0000313" key="4">
    <source>
        <dbReference type="Proteomes" id="UP000268016"/>
    </source>
</evidence>
<dbReference type="SUPFAM" id="SSF56300">
    <property type="entry name" value="Metallo-dependent phosphatases"/>
    <property type="match status" value="1"/>
</dbReference>
<gene>
    <name evidence="3" type="primary">pdeM</name>
    <name evidence="3" type="ORF">EAT49_15120</name>
</gene>
<dbReference type="PANTHER" id="PTHR39323">
    <property type="entry name" value="BLR1149 PROTEIN"/>
    <property type="match status" value="1"/>
</dbReference>
<dbReference type="RefSeq" id="WP_123643136.1">
    <property type="nucleotide sequence ID" value="NZ_ML119088.1"/>
</dbReference>
<dbReference type="Proteomes" id="UP000268016">
    <property type="component" value="Unassembled WGS sequence"/>
</dbReference>
<sequence length="237" mass="25146">MNTLPLTLAGETLHLTGSGALIWPDRALVCVSDLHLGKSDRIARREGRMLPPYETRATLARLTDAVAGADARTVICLGDSFDDLAGQDALDDEDRDTITALQAGREWIWIEGNHDPGPLTLDGTHRAEVRLGALTFRHIAAEGASGEISGHYHPKCRLPGSGGGRPCFLANRDRLILPAFGAYTGGLACTDPVLQRLMPHPSVAVLTGPRPVAAPMPRGAVPAHGPPGSRARLPGMR</sequence>
<dbReference type="GO" id="GO:0004519">
    <property type="term" value="F:endonuclease activity"/>
    <property type="evidence" value="ECO:0007669"/>
    <property type="project" value="UniProtKB-KW"/>
</dbReference>
<keyword evidence="4" id="KW-1185">Reference proteome</keyword>
<protein>
    <submittedName>
        <fullName evidence="3">Ligase-associated DNA damage response endonuclease PdeM</fullName>
        <ecNumber evidence="3">3.1.-.-</ecNumber>
    </submittedName>
</protein>
<dbReference type="EMBL" id="RDRB01000008">
    <property type="protein sequence ID" value="ROT98958.1"/>
    <property type="molecule type" value="Genomic_DNA"/>
</dbReference>
<name>A0A3N2QUQ9_9RHOB</name>
<dbReference type="Pfam" id="PF00149">
    <property type="entry name" value="Metallophos"/>
    <property type="match status" value="1"/>
</dbReference>
<dbReference type="GO" id="GO:0016787">
    <property type="term" value="F:hydrolase activity"/>
    <property type="evidence" value="ECO:0007669"/>
    <property type="project" value="UniProtKB-KW"/>
</dbReference>